<keyword evidence="5" id="KW-1185">Reference proteome</keyword>
<dbReference type="KEGG" id="tjr:TherJR_1087"/>
<evidence type="ECO:0000256" key="3">
    <source>
        <dbReference type="SAM" id="Phobius"/>
    </source>
</evidence>
<dbReference type="SUPFAM" id="SSF101898">
    <property type="entry name" value="NHL repeat"/>
    <property type="match status" value="1"/>
</dbReference>
<dbReference type="Pfam" id="PF01436">
    <property type="entry name" value="NHL"/>
    <property type="match status" value="2"/>
</dbReference>
<dbReference type="Proteomes" id="UP000002377">
    <property type="component" value="Chromosome"/>
</dbReference>
<evidence type="ECO:0000313" key="4">
    <source>
        <dbReference type="EMBL" id="ADG81951.1"/>
    </source>
</evidence>
<protein>
    <submittedName>
        <fullName evidence="4">NHL repeat containing protein</fullName>
    </submittedName>
</protein>
<dbReference type="InterPro" id="IPR050952">
    <property type="entry name" value="TRIM-NHL_E3_ligases"/>
</dbReference>
<dbReference type="EMBL" id="CP002028">
    <property type="protein sequence ID" value="ADG81951.1"/>
    <property type="molecule type" value="Genomic_DNA"/>
</dbReference>
<dbReference type="GO" id="GO:0043161">
    <property type="term" value="P:proteasome-mediated ubiquitin-dependent protein catabolic process"/>
    <property type="evidence" value="ECO:0007669"/>
    <property type="project" value="TreeGrafter"/>
</dbReference>
<feature type="transmembrane region" description="Helical" evidence="3">
    <location>
        <begin position="12"/>
        <end position="30"/>
    </location>
</feature>
<dbReference type="OrthoDB" id="9799230at2"/>
<evidence type="ECO:0000313" key="5">
    <source>
        <dbReference type="Proteomes" id="UP000002377"/>
    </source>
</evidence>
<dbReference type="RefSeq" id="WP_013119970.1">
    <property type="nucleotide sequence ID" value="NC_014152.1"/>
</dbReference>
<feature type="repeat" description="NHL" evidence="2">
    <location>
        <begin position="191"/>
        <end position="235"/>
    </location>
</feature>
<dbReference type="InterPro" id="IPR001258">
    <property type="entry name" value="NHL_repeat"/>
</dbReference>
<evidence type="ECO:0000256" key="2">
    <source>
        <dbReference type="PROSITE-ProRule" id="PRU00504"/>
    </source>
</evidence>
<dbReference type="GO" id="GO:0008270">
    <property type="term" value="F:zinc ion binding"/>
    <property type="evidence" value="ECO:0007669"/>
    <property type="project" value="UniProtKB-KW"/>
</dbReference>
<dbReference type="PANTHER" id="PTHR24104:SF25">
    <property type="entry name" value="PROTEIN LIN-41"/>
    <property type="match status" value="1"/>
</dbReference>
<sequence>MTDRQRQLKISLLLAVGITIVCGFITWLIFNKSEQTFSSPSGFGQRLPEVAYKFTIGGDGSTGPYKLSEPMAVDVADNGDIYVADTLNNQIKIFDKEGKFKKSFGGRELFYLPSDLVIGPEGIFVADSKNSRIQLFSLEGDFRKTFVSPEIGRQIGAMIPVALYCSSDGTLYVTDVFYQRVIIFDPKGQVVKYFGMPGSREGNLLYPNGITVNEKKKLIYVADSNNGRIQVFDLNGQFKGILKEDGRVLFLNMPRGIVTFDDIVFTVETFSHRVSAFRTDGANVLEKAVFGSRGLGDDQMNFPNDIALKGNVLCVADRANDRVLVYELK</sequence>
<dbReference type="InterPro" id="IPR011042">
    <property type="entry name" value="6-blade_b-propeller_TolB-like"/>
</dbReference>
<dbReference type="PANTHER" id="PTHR24104">
    <property type="entry name" value="E3 UBIQUITIN-PROTEIN LIGASE NHLRC1-RELATED"/>
    <property type="match status" value="1"/>
</dbReference>
<keyword evidence="3" id="KW-0472">Membrane</keyword>
<evidence type="ECO:0000256" key="1">
    <source>
        <dbReference type="ARBA" id="ARBA00022737"/>
    </source>
</evidence>
<keyword evidence="3" id="KW-1133">Transmembrane helix</keyword>
<reference evidence="4 5" key="1">
    <citation type="submission" date="2010-05" db="EMBL/GenBank/DDBJ databases">
        <title>Complete sequence of Thermincola sp. JR.</title>
        <authorList>
            <consortium name="US DOE Joint Genome Institute"/>
            <person name="Lucas S."/>
            <person name="Copeland A."/>
            <person name="Lapidus A."/>
            <person name="Cheng J.-F."/>
            <person name="Bruce D."/>
            <person name="Goodwin L."/>
            <person name="Pitluck S."/>
            <person name="Chertkov O."/>
            <person name="Detter J.C."/>
            <person name="Han C."/>
            <person name="Tapia R."/>
            <person name="Land M."/>
            <person name="Hauser L."/>
            <person name="Kyrpides N."/>
            <person name="Mikhailova N."/>
            <person name="Hazen T.C."/>
            <person name="Woyke T."/>
        </authorList>
    </citation>
    <scope>NUCLEOTIDE SEQUENCE [LARGE SCALE GENOMIC DNA]</scope>
    <source>
        <strain evidence="4 5">JR</strain>
    </source>
</reference>
<dbReference type="PROSITE" id="PS51125">
    <property type="entry name" value="NHL"/>
    <property type="match status" value="1"/>
</dbReference>
<keyword evidence="1" id="KW-0677">Repeat</keyword>
<dbReference type="GO" id="GO:0000209">
    <property type="term" value="P:protein polyubiquitination"/>
    <property type="evidence" value="ECO:0007669"/>
    <property type="project" value="TreeGrafter"/>
</dbReference>
<gene>
    <name evidence="4" type="ordered locus">TherJR_1087</name>
</gene>
<dbReference type="STRING" id="635013.TherJR_1087"/>
<accession>D5XE80</accession>
<name>D5XE80_THEPJ</name>
<dbReference type="Gene3D" id="2.120.10.30">
    <property type="entry name" value="TolB, C-terminal domain"/>
    <property type="match status" value="3"/>
</dbReference>
<proteinExistence type="predicted"/>
<dbReference type="GO" id="GO:0061630">
    <property type="term" value="F:ubiquitin protein ligase activity"/>
    <property type="evidence" value="ECO:0007669"/>
    <property type="project" value="TreeGrafter"/>
</dbReference>
<dbReference type="eggNOG" id="COG3391">
    <property type="taxonomic scope" value="Bacteria"/>
</dbReference>
<organism evidence="4 5">
    <name type="scientific">Thermincola potens (strain JR)</name>
    <dbReference type="NCBI Taxonomy" id="635013"/>
    <lineage>
        <taxon>Bacteria</taxon>
        <taxon>Bacillati</taxon>
        <taxon>Bacillota</taxon>
        <taxon>Clostridia</taxon>
        <taxon>Eubacteriales</taxon>
        <taxon>Thermincolaceae</taxon>
        <taxon>Thermincola</taxon>
    </lineage>
</organism>
<keyword evidence="3" id="KW-0812">Transmembrane</keyword>
<dbReference type="HOGENOM" id="CLU_008645_2_0_9"/>
<dbReference type="CDD" id="cd14963">
    <property type="entry name" value="NHL_like_5"/>
    <property type="match status" value="1"/>
</dbReference>
<dbReference type="AlphaFoldDB" id="D5XE80"/>